<dbReference type="OrthoDB" id="6428749at2759"/>
<dbReference type="InterPro" id="IPR052096">
    <property type="entry name" value="Endocannabinoid_amidase"/>
</dbReference>
<evidence type="ECO:0000256" key="5">
    <source>
        <dbReference type="SAM" id="MobiDB-lite"/>
    </source>
</evidence>
<evidence type="ECO:0000256" key="3">
    <source>
        <dbReference type="PIRSR" id="PIRSR001221-1"/>
    </source>
</evidence>
<feature type="domain" description="Amidase" evidence="6">
    <location>
        <begin position="193"/>
        <end position="390"/>
    </location>
</feature>
<feature type="domain" description="Amidase" evidence="6">
    <location>
        <begin position="80"/>
        <end position="150"/>
    </location>
</feature>
<feature type="binding site" evidence="4">
    <location>
        <begin position="241"/>
        <end position="244"/>
    </location>
    <ligand>
        <name>substrate</name>
    </ligand>
</feature>
<sequence length="617" mass="66422">MLWTPSWNTAREAKDTERRLALELGGRLLSEYATGISSDLDTAILSANAAQIVDKSHQVEPFDSIKTKQPGWTATNVMLVFIRSAIEAQERSNLLTEILFNPALKHAQDLDAEFEKTGKIVGPLHGVPVSLKDQIDLKDVDTTMGFTQQAFASYRLHLPRTNLLLLTTARSTIPPRPMPPSSVPCAGLAQSPTMLSFECANPLFGASRNPYDSSRTPGGSSGGEAGLLGSDGSPMGFGSDVGGSLRIPCHYSGCFALKPCFGRFPSTDCRGTNPGFEAIKASMGPMGRSVADVELASRVVLDASVELARTEALVPLPYREVKLPRKLKFGYYLTDGFCHASPACERAVLETVEALRKQGHECVEFTPPSPIEAMELFVALTSAGGCSCLSHPPSPVFRRLPPPLTDSSHPVAADETLLAGLRGDPQEASLWLVTLGPSLPSFVRTSLAWVVEHVVGDPVLARLFRASRRKSVFEILELDAILCAPQATPALKHGQTWDLSPAAIGTILYNVVDSSVGLVPVSFVSSTLDAVTPSWLSTRRARAPVAGSKLAEQRMYGPRGGVYDAKAMEGLPVGVQVVGGHWDEERVVELMKVVDRALGPRGFGPGEFVKRQRKKMD</sequence>
<evidence type="ECO:0000313" key="7">
    <source>
        <dbReference type="EMBL" id="CEQ40238.1"/>
    </source>
</evidence>
<dbReference type="InterPro" id="IPR036928">
    <property type="entry name" value="AS_sf"/>
</dbReference>
<dbReference type="PANTHER" id="PTHR45847">
    <property type="entry name" value="FATTY ACID AMIDE HYDROLASE"/>
    <property type="match status" value="1"/>
</dbReference>
<gene>
    <name evidence="7" type="primary">SPOSA6832_01851</name>
</gene>
<evidence type="ECO:0000256" key="2">
    <source>
        <dbReference type="ARBA" id="ARBA00022801"/>
    </source>
</evidence>
<comment type="similarity">
    <text evidence="1">Belongs to the amidase family.</text>
</comment>
<evidence type="ECO:0000313" key="8">
    <source>
        <dbReference type="Proteomes" id="UP000243876"/>
    </source>
</evidence>
<dbReference type="SUPFAM" id="SSF75304">
    <property type="entry name" value="Amidase signature (AS) enzymes"/>
    <property type="match status" value="1"/>
</dbReference>
<dbReference type="InterPro" id="IPR023631">
    <property type="entry name" value="Amidase_dom"/>
</dbReference>
<dbReference type="GO" id="GO:0009062">
    <property type="term" value="P:fatty acid catabolic process"/>
    <property type="evidence" value="ECO:0007669"/>
    <property type="project" value="TreeGrafter"/>
</dbReference>
<dbReference type="GO" id="GO:0004040">
    <property type="term" value="F:amidase activity"/>
    <property type="evidence" value="ECO:0007669"/>
    <property type="project" value="TreeGrafter"/>
</dbReference>
<dbReference type="Gene3D" id="3.90.1300.10">
    <property type="entry name" value="Amidase signature (AS) domain"/>
    <property type="match status" value="1"/>
</dbReference>
<organism evidence="7 8">
    <name type="scientific">Sporidiobolus salmonicolor</name>
    <name type="common">Yeast-like fungus</name>
    <name type="synonym">Sporobolomyces salmonicolor</name>
    <dbReference type="NCBI Taxonomy" id="5005"/>
    <lineage>
        <taxon>Eukaryota</taxon>
        <taxon>Fungi</taxon>
        <taxon>Dikarya</taxon>
        <taxon>Basidiomycota</taxon>
        <taxon>Pucciniomycotina</taxon>
        <taxon>Microbotryomycetes</taxon>
        <taxon>Sporidiobolales</taxon>
        <taxon>Sporidiobolaceae</taxon>
        <taxon>Sporobolomyces</taxon>
    </lineage>
</organism>
<proteinExistence type="inferred from homology"/>
<name>A0A0D6EKJ4_SPOSA</name>
<reference evidence="8" key="1">
    <citation type="submission" date="2015-02" db="EMBL/GenBank/DDBJ databases">
        <authorList>
            <person name="Gon?alves P."/>
        </authorList>
    </citation>
    <scope>NUCLEOTIDE SEQUENCE [LARGE SCALE GENOMIC DNA]</scope>
</reference>
<dbReference type="EMBL" id="CENE01000006">
    <property type="protein sequence ID" value="CEQ40238.1"/>
    <property type="molecule type" value="Genomic_DNA"/>
</dbReference>
<keyword evidence="8" id="KW-1185">Reference proteome</keyword>
<evidence type="ECO:0000256" key="1">
    <source>
        <dbReference type="ARBA" id="ARBA00009199"/>
    </source>
</evidence>
<feature type="region of interest" description="Disordered" evidence="5">
    <location>
        <begin position="210"/>
        <end position="229"/>
    </location>
</feature>
<feature type="binding site" evidence="4">
    <location>
        <position position="194"/>
    </location>
    <ligand>
        <name>substrate</name>
    </ligand>
</feature>
<keyword evidence="2" id="KW-0378">Hydrolase</keyword>
<dbReference type="GO" id="GO:0017064">
    <property type="term" value="F:fatty acid amide hydrolase activity"/>
    <property type="evidence" value="ECO:0007669"/>
    <property type="project" value="TreeGrafter"/>
</dbReference>
<evidence type="ECO:0000259" key="6">
    <source>
        <dbReference type="Pfam" id="PF01425"/>
    </source>
</evidence>
<dbReference type="Proteomes" id="UP000243876">
    <property type="component" value="Unassembled WGS sequence"/>
</dbReference>
<feature type="active site" description="Charge relay system" evidence="3">
    <location>
        <position position="220"/>
    </location>
</feature>
<dbReference type="PANTHER" id="PTHR45847:SF6">
    <property type="entry name" value="FATTY ACID AMIDE HYDROLASE"/>
    <property type="match status" value="1"/>
</dbReference>
<accession>A0A0D6EKJ4</accession>
<dbReference type="PIRSF" id="PIRSF001221">
    <property type="entry name" value="Amidase_fungi"/>
    <property type="match status" value="1"/>
</dbReference>
<dbReference type="InterPro" id="IPR020556">
    <property type="entry name" value="Amidase_CS"/>
</dbReference>
<feature type="active site" description="Acyl-ester intermediate" evidence="3">
    <location>
        <position position="244"/>
    </location>
</feature>
<feature type="binding site" evidence="4">
    <location>
        <position position="220"/>
    </location>
    <ligand>
        <name>substrate</name>
    </ligand>
</feature>
<evidence type="ECO:0000256" key="4">
    <source>
        <dbReference type="PIRSR" id="PIRSR001221-2"/>
    </source>
</evidence>
<feature type="non-terminal residue" evidence="7">
    <location>
        <position position="1"/>
    </location>
</feature>
<feature type="active site" description="Charge relay system" evidence="3">
    <location>
        <position position="132"/>
    </location>
</feature>
<dbReference type="PROSITE" id="PS00571">
    <property type="entry name" value="AMIDASES"/>
    <property type="match status" value="1"/>
</dbReference>
<dbReference type="Pfam" id="PF01425">
    <property type="entry name" value="Amidase"/>
    <property type="match status" value="2"/>
</dbReference>
<dbReference type="AlphaFoldDB" id="A0A0D6EKJ4"/>
<protein>
    <submittedName>
        <fullName evidence="7">SPOSA6832_01851-mRNA-1:cds</fullName>
    </submittedName>
</protein>